<evidence type="ECO:0000256" key="3">
    <source>
        <dbReference type="ARBA" id="ARBA00023163"/>
    </source>
</evidence>
<evidence type="ECO:0000256" key="1">
    <source>
        <dbReference type="ARBA" id="ARBA00023015"/>
    </source>
</evidence>
<dbReference type="EMBL" id="ADCY02000063">
    <property type="protein sequence ID" value="EFG29957.1"/>
    <property type="molecule type" value="Genomic_DNA"/>
</dbReference>
<dbReference type="CDD" id="cd00093">
    <property type="entry name" value="HTH_XRE"/>
    <property type="match status" value="1"/>
</dbReference>
<feature type="domain" description="HTH cro/C1-type" evidence="4">
    <location>
        <begin position="19"/>
        <end position="63"/>
    </location>
</feature>
<keyword evidence="6" id="KW-1185">Reference proteome</keyword>
<accession>V9H5F3</accession>
<dbReference type="PROSITE" id="PS50943">
    <property type="entry name" value="HTH_CROC1"/>
    <property type="match status" value="1"/>
</dbReference>
<keyword evidence="2" id="KW-0238">DNA-binding</keyword>
<dbReference type="PANTHER" id="PTHR40661">
    <property type="match status" value="1"/>
</dbReference>
<reference evidence="5 6" key="2">
    <citation type="submission" date="2011-10" db="EMBL/GenBank/DDBJ databases">
        <title>The Genome Sequence of Simonsiella muelleri ATCC 29453.</title>
        <authorList>
            <consortium name="The Broad Institute Genome Sequencing Platform"/>
            <consortium name="The Broad Institute Genome Sequencing Center for Infectious Disease"/>
            <person name="Earl A."/>
            <person name="Ward D."/>
            <person name="Feldgarden M."/>
            <person name="Gevers D."/>
            <person name="Izard J."/>
            <person name="Baranova O.V."/>
            <person name="Blanton J.M."/>
            <person name="Tanner A.C."/>
            <person name="Dewhirst F."/>
            <person name="Young S.K."/>
            <person name="Zeng Q."/>
            <person name="Gargeya S."/>
            <person name="Fitzgerald M."/>
            <person name="Haas B."/>
            <person name="Abouelleil A."/>
            <person name="Alvarado L."/>
            <person name="Arachchi H.M."/>
            <person name="Berlin A."/>
            <person name="Brown A."/>
            <person name="Chapman S.B."/>
            <person name="Chen Z."/>
            <person name="Dunbar C."/>
            <person name="Freedman E."/>
            <person name="Gearin G."/>
            <person name="Goldberg J."/>
            <person name="Griggs A."/>
            <person name="Gujja S."/>
            <person name="Heiman D."/>
            <person name="Howarth C."/>
            <person name="Larson L."/>
            <person name="Lui A."/>
            <person name="MacDonald P.J.P."/>
            <person name="Montmayeur A."/>
            <person name="Murphy C."/>
            <person name="Neiman D."/>
            <person name="Pearson M."/>
            <person name="Priest M."/>
            <person name="Roberts A."/>
            <person name="Saif S."/>
            <person name="Shea T."/>
            <person name="Shenoy N."/>
            <person name="Sisk P."/>
            <person name="Stolte C."/>
            <person name="Sykes S."/>
            <person name="Wortman J."/>
            <person name="Nusbaum C."/>
            <person name="Birren B."/>
        </authorList>
    </citation>
    <scope>NUCLEOTIDE SEQUENCE [LARGE SCALE GENOMIC DNA]</scope>
    <source>
        <strain evidence="5 6">ATCC 29453</strain>
    </source>
</reference>
<evidence type="ECO:0000313" key="6">
    <source>
        <dbReference type="Proteomes" id="UP000017813"/>
    </source>
</evidence>
<dbReference type="Pfam" id="PF07022">
    <property type="entry name" value="Phage_CI_repr"/>
    <property type="match status" value="1"/>
</dbReference>
<dbReference type="PANTHER" id="PTHR40661:SF3">
    <property type="entry name" value="FELS-1 PROPHAGE TRANSCRIPTIONAL REGULATOR"/>
    <property type="match status" value="1"/>
</dbReference>
<dbReference type="InterPro" id="IPR039418">
    <property type="entry name" value="LexA-like"/>
</dbReference>
<protein>
    <recommendedName>
        <fullName evidence="4">HTH cro/C1-type domain-containing protein</fullName>
    </recommendedName>
</protein>
<evidence type="ECO:0000256" key="2">
    <source>
        <dbReference type="ARBA" id="ARBA00023125"/>
    </source>
</evidence>
<dbReference type="InterPro" id="IPR036286">
    <property type="entry name" value="LexA/Signal_pep-like_sf"/>
</dbReference>
<dbReference type="GO" id="GO:0003677">
    <property type="term" value="F:DNA binding"/>
    <property type="evidence" value="ECO:0007669"/>
    <property type="project" value="UniProtKB-KW"/>
</dbReference>
<dbReference type="eggNOG" id="COG2932">
    <property type="taxonomic scope" value="Bacteria"/>
</dbReference>
<dbReference type="SMART" id="SM00530">
    <property type="entry name" value="HTH_XRE"/>
    <property type="match status" value="1"/>
</dbReference>
<dbReference type="KEGG" id="smur:BWP33_06295"/>
<dbReference type="CDD" id="cd06529">
    <property type="entry name" value="S24_LexA-like"/>
    <property type="match status" value="1"/>
</dbReference>
<reference evidence="5 6" key="1">
    <citation type="submission" date="2010-03" db="EMBL/GenBank/DDBJ databases">
        <authorList>
            <consortium name="The Broad Institute Genome Sequencing Platform"/>
            <person name="Ward D."/>
            <person name="Earl A."/>
            <person name="Feldgarden M."/>
            <person name="Gevers D."/>
            <person name="Young S."/>
            <person name="Zeng Q."/>
            <person name="Koehrsen M."/>
            <person name="Alvarado L."/>
            <person name="Berlin A.M."/>
            <person name="Borenstein D."/>
            <person name="Chapman S.B."/>
            <person name="Chen Z."/>
            <person name="Engels R."/>
            <person name="Freedman E."/>
            <person name="Gellesch M."/>
            <person name="Goldberg J."/>
            <person name="Griggs A."/>
            <person name="Gujja S."/>
            <person name="Heilman E.R."/>
            <person name="Heiman D.I."/>
            <person name="Hepburn T.A."/>
            <person name="Howarth C."/>
            <person name="Jen D."/>
            <person name="Larson L."/>
            <person name="Mehta T."/>
            <person name="Park D."/>
            <person name="Pearson M."/>
            <person name="Richards J."/>
            <person name="Roberts A."/>
            <person name="Saif S."/>
            <person name="Shea T.D."/>
            <person name="Shenoy N."/>
            <person name="Sisk P."/>
            <person name="Stolte C."/>
            <person name="Sykes S.N."/>
            <person name="Walk T."/>
            <person name="White J."/>
            <person name="Yandava C."/>
            <person name="Izard J."/>
            <person name="Baranova O.V."/>
            <person name="Blanton J.M."/>
            <person name="Tanner A.C."/>
            <person name="Dewhirst F."/>
            <person name="Haas B."/>
            <person name="Nusbaum C."/>
            <person name="Birren B."/>
        </authorList>
    </citation>
    <scope>NUCLEOTIDE SEQUENCE [LARGE SCALE GENOMIC DNA]</scope>
    <source>
        <strain evidence="5 6">ATCC 29453</strain>
    </source>
</reference>
<dbReference type="InterPro" id="IPR010982">
    <property type="entry name" value="Lambda_DNA-bd_dom_sf"/>
</dbReference>
<dbReference type="InterPro" id="IPR015927">
    <property type="entry name" value="Peptidase_S24_S26A/B/C"/>
</dbReference>
<dbReference type="Gene3D" id="1.10.260.40">
    <property type="entry name" value="lambda repressor-like DNA-binding domains"/>
    <property type="match status" value="1"/>
</dbReference>
<dbReference type="GO" id="GO:0045892">
    <property type="term" value="P:negative regulation of DNA-templated transcription"/>
    <property type="evidence" value="ECO:0007669"/>
    <property type="project" value="InterPro"/>
</dbReference>
<comment type="caution">
    <text evidence="5">The sequence shown here is derived from an EMBL/GenBank/DDBJ whole genome shotgun (WGS) entry which is preliminary data.</text>
</comment>
<dbReference type="SUPFAM" id="SSF47413">
    <property type="entry name" value="lambda repressor-like DNA-binding domains"/>
    <property type="match status" value="1"/>
</dbReference>
<dbReference type="RefSeq" id="WP_002643030.1">
    <property type="nucleotide sequence ID" value="NZ_CP019448.1"/>
</dbReference>
<dbReference type="STRING" id="641147.HMPREF9021_02218"/>
<dbReference type="InterPro" id="IPR001387">
    <property type="entry name" value="Cro/C1-type_HTH"/>
</dbReference>
<evidence type="ECO:0000259" key="4">
    <source>
        <dbReference type="PROSITE" id="PS50943"/>
    </source>
</evidence>
<dbReference type="OrthoDB" id="8613988at2"/>
<name>V9H5F3_9NEIS</name>
<sequence length="201" mass="22788">MNTLKNRLEEVMKEYNLKTQQDLANFAEVSKGLVNQWFKGETGLGAKPLIAFEKKTHFSTQWLADGKGKKYRDTNINATGVKFGDSATIGDSNNFSIIQNSGSLKNKESHSQISDNAFCQPLPHIPEGSEIWIDENQTDIVDGKIYLVECGGKRYYRRVFSQPETQEILLNTDNPLFPNKKMPMDKVKIIGRVTAWKVNEQ</sequence>
<keyword evidence="1" id="KW-0805">Transcription regulation</keyword>
<dbReference type="Proteomes" id="UP000017813">
    <property type="component" value="Unassembled WGS sequence"/>
</dbReference>
<dbReference type="Pfam" id="PF00717">
    <property type="entry name" value="Peptidase_S24"/>
    <property type="match status" value="1"/>
</dbReference>
<dbReference type="AlphaFoldDB" id="V9H5F3"/>
<organism evidence="5 6">
    <name type="scientific">Simonsiella muelleri ATCC 29453</name>
    <dbReference type="NCBI Taxonomy" id="641147"/>
    <lineage>
        <taxon>Bacteria</taxon>
        <taxon>Pseudomonadati</taxon>
        <taxon>Pseudomonadota</taxon>
        <taxon>Betaproteobacteria</taxon>
        <taxon>Neisseriales</taxon>
        <taxon>Neisseriaceae</taxon>
        <taxon>Simonsiella</taxon>
    </lineage>
</organism>
<dbReference type="Gene3D" id="2.10.109.10">
    <property type="entry name" value="Umud Fragment, subunit A"/>
    <property type="match status" value="1"/>
</dbReference>
<dbReference type="InterPro" id="IPR010744">
    <property type="entry name" value="Phage_CI_N"/>
</dbReference>
<keyword evidence="3" id="KW-0804">Transcription</keyword>
<proteinExistence type="predicted"/>
<dbReference type="HOGENOM" id="CLU_1359629_0_0_4"/>
<gene>
    <name evidence="5" type="ORF">HMPREF9021_02218</name>
</gene>
<dbReference type="SUPFAM" id="SSF51306">
    <property type="entry name" value="LexA/Signal peptidase"/>
    <property type="match status" value="1"/>
</dbReference>
<evidence type="ECO:0000313" key="5">
    <source>
        <dbReference type="EMBL" id="EFG29957.1"/>
    </source>
</evidence>